<feature type="compositionally biased region" description="Polar residues" evidence="7">
    <location>
        <begin position="257"/>
        <end position="273"/>
    </location>
</feature>
<dbReference type="CDD" id="cd00086">
    <property type="entry name" value="homeodomain"/>
    <property type="match status" value="1"/>
</dbReference>
<dbReference type="SMART" id="SM00389">
    <property type="entry name" value="HOX"/>
    <property type="match status" value="1"/>
</dbReference>
<evidence type="ECO:0000313" key="10">
    <source>
        <dbReference type="Proteomes" id="UP001217089"/>
    </source>
</evidence>
<name>A0ABQ9E2D2_TEGGR</name>
<dbReference type="InterPro" id="IPR001356">
    <property type="entry name" value="HD"/>
</dbReference>
<dbReference type="InterPro" id="IPR000047">
    <property type="entry name" value="HTH_motif"/>
</dbReference>
<evidence type="ECO:0000256" key="7">
    <source>
        <dbReference type="SAM" id="MobiDB-lite"/>
    </source>
</evidence>
<comment type="subcellular location">
    <subcellularLocation>
        <location evidence="5 6">Nucleus</location>
    </subcellularLocation>
</comment>
<evidence type="ECO:0000256" key="4">
    <source>
        <dbReference type="ARBA" id="ARBA00038504"/>
    </source>
</evidence>
<protein>
    <recommendedName>
        <fullName evidence="8">Homeobox domain-containing protein</fullName>
    </recommendedName>
</protein>
<dbReference type="Pfam" id="PF00046">
    <property type="entry name" value="Homeodomain"/>
    <property type="match status" value="1"/>
</dbReference>
<feature type="compositionally biased region" description="Basic and acidic residues" evidence="7">
    <location>
        <begin position="277"/>
        <end position="300"/>
    </location>
</feature>
<dbReference type="InterPro" id="IPR051662">
    <property type="entry name" value="H2.0_Homeobox_NeuralPatt"/>
</dbReference>
<feature type="compositionally biased region" description="Acidic residues" evidence="7">
    <location>
        <begin position="320"/>
        <end position="337"/>
    </location>
</feature>
<dbReference type="InterPro" id="IPR017970">
    <property type="entry name" value="Homeobox_CS"/>
</dbReference>
<comment type="caution">
    <text evidence="9">The sequence shown here is derived from an EMBL/GenBank/DDBJ whole genome shotgun (WGS) entry which is preliminary data.</text>
</comment>
<keyword evidence="3 5" id="KW-0539">Nucleus</keyword>
<dbReference type="PANTHER" id="PTHR24331:SF0">
    <property type="entry name" value="DBX"/>
    <property type="match status" value="1"/>
</dbReference>
<gene>
    <name evidence="9" type="ORF">KUTeg_022621</name>
</gene>
<feature type="region of interest" description="Disordered" evidence="7">
    <location>
        <begin position="249"/>
        <end position="337"/>
    </location>
</feature>
<organism evidence="9 10">
    <name type="scientific">Tegillarca granosa</name>
    <name type="common">Malaysian cockle</name>
    <name type="synonym">Anadara granosa</name>
    <dbReference type="NCBI Taxonomy" id="220873"/>
    <lineage>
        <taxon>Eukaryota</taxon>
        <taxon>Metazoa</taxon>
        <taxon>Spiralia</taxon>
        <taxon>Lophotrochozoa</taxon>
        <taxon>Mollusca</taxon>
        <taxon>Bivalvia</taxon>
        <taxon>Autobranchia</taxon>
        <taxon>Pteriomorphia</taxon>
        <taxon>Arcoida</taxon>
        <taxon>Arcoidea</taxon>
        <taxon>Arcidae</taxon>
        <taxon>Tegillarca</taxon>
    </lineage>
</organism>
<proteinExistence type="inferred from homology"/>
<keyword evidence="1 5" id="KW-0238">DNA-binding</keyword>
<dbReference type="PRINTS" id="PR00031">
    <property type="entry name" value="HTHREPRESSR"/>
</dbReference>
<dbReference type="EMBL" id="JARBDR010000921">
    <property type="protein sequence ID" value="KAJ8298561.1"/>
    <property type="molecule type" value="Genomic_DNA"/>
</dbReference>
<evidence type="ECO:0000256" key="1">
    <source>
        <dbReference type="ARBA" id="ARBA00023125"/>
    </source>
</evidence>
<feature type="DNA-binding region" description="Homeobox" evidence="5">
    <location>
        <begin position="191"/>
        <end position="250"/>
    </location>
</feature>
<keyword evidence="10" id="KW-1185">Reference proteome</keyword>
<dbReference type="Gene3D" id="1.10.10.60">
    <property type="entry name" value="Homeodomain-like"/>
    <property type="match status" value="1"/>
</dbReference>
<dbReference type="SUPFAM" id="SSF46689">
    <property type="entry name" value="Homeodomain-like"/>
    <property type="match status" value="1"/>
</dbReference>
<dbReference type="PROSITE" id="PS50071">
    <property type="entry name" value="HOMEOBOX_2"/>
    <property type="match status" value="1"/>
</dbReference>
<evidence type="ECO:0000256" key="6">
    <source>
        <dbReference type="RuleBase" id="RU000682"/>
    </source>
</evidence>
<dbReference type="PANTHER" id="PTHR24331">
    <property type="entry name" value="DBX"/>
    <property type="match status" value="1"/>
</dbReference>
<dbReference type="PRINTS" id="PR00024">
    <property type="entry name" value="HOMEOBOX"/>
</dbReference>
<evidence type="ECO:0000259" key="8">
    <source>
        <dbReference type="PROSITE" id="PS50071"/>
    </source>
</evidence>
<evidence type="ECO:0000313" key="9">
    <source>
        <dbReference type="EMBL" id="KAJ8298561.1"/>
    </source>
</evidence>
<feature type="domain" description="Homeobox" evidence="8">
    <location>
        <begin position="189"/>
        <end position="249"/>
    </location>
</feature>
<dbReference type="PROSITE" id="PS00027">
    <property type="entry name" value="HOMEOBOX_1"/>
    <property type="match status" value="1"/>
</dbReference>
<evidence type="ECO:0000256" key="5">
    <source>
        <dbReference type="PROSITE-ProRule" id="PRU00108"/>
    </source>
</evidence>
<accession>A0ABQ9E2D2</accession>
<dbReference type="InterPro" id="IPR009057">
    <property type="entry name" value="Homeodomain-like_sf"/>
</dbReference>
<evidence type="ECO:0000256" key="2">
    <source>
        <dbReference type="ARBA" id="ARBA00023155"/>
    </source>
</evidence>
<dbReference type="Proteomes" id="UP001217089">
    <property type="component" value="Unassembled WGS sequence"/>
</dbReference>
<feature type="compositionally biased region" description="Polar residues" evidence="7">
    <location>
        <begin position="73"/>
        <end position="83"/>
    </location>
</feature>
<keyword evidence="2 5" id="KW-0371">Homeobox</keyword>
<sequence>MFPNVLAPTPVYQSLFRTAHLGQQPTVSTSSASFLVENLLRDRNATLLAQPLPLTPRGAALSLGHLSRDSGEQPPTSTTSASEVINNRPVLKFGVSAILGTESASKLNERPTVNYGGVLVNSSSSMPSSCTKNCLINGQGLSCHGCIPRHPIYDAHFPGVLRHPYFGASPLLPVPNAFSFLSNIRGKPRRGMLRRAVFSDMQRKGLEKMFQKQKYISKPDRKKLAAKLGLKDSQVKIWFQNRRMKWRNSKERELLSTGGSRESTLPNKSNPNPDFSDVNKSHDIEQNGDHDESVETESHEAVMSPESHCSAQDCSMLDNVNEDEPDDSDSDEEIDVS</sequence>
<evidence type="ECO:0000256" key="3">
    <source>
        <dbReference type="ARBA" id="ARBA00023242"/>
    </source>
</evidence>
<comment type="similarity">
    <text evidence="4">Belongs to the H2.0 homeobox family.</text>
</comment>
<feature type="region of interest" description="Disordered" evidence="7">
    <location>
        <begin position="64"/>
        <end position="83"/>
    </location>
</feature>
<dbReference type="InterPro" id="IPR020479">
    <property type="entry name" value="HD_metazoa"/>
</dbReference>
<reference evidence="9 10" key="1">
    <citation type="submission" date="2022-12" db="EMBL/GenBank/DDBJ databases">
        <title>Chromosome-level genome of Tegillarca granosa.</title>
        <authorList>
            <person name="Kim J."/>
        </authorList>
    </citation>
    <scope>NUCLEOTIDE SEQUENCE [LARGE SCALE GENOMIC DNA]</scope>
    <source>
        <strain evidence="9">Teg-2019</strain>
        <tissue evidence="9">Adductor muscle</tissue>
    </source>
</reference>